<dbReference type="Gene3D" id="3.10.350.10">
    <property type="entry name" value="LysM domain"/>
    <property type="match status" value="1"/>
</dbReference>
<keyword evidence="1" id="KW-0812">Transmembrane</keyword>
<evidence type="ECO:0000313" key="4">
    <source>
        <dbReference type="Proteomes" id="UP000230551"/>
    </source>
</evidence>
<dbReference type="EMBL" id="PDCN02000006">
    <property type="protein sequence ID" value="PIB76080.1"/>
    <property type="molecule type" value="Genomic_DNA"/>
</dbReference>
<evidence type="ECO:0000259" key="2">
    <source>
        <dbReference type="Pfam" id="PF01476"/>
    </source>
</evidence>
<dbReference type="STRING" id="85968.GCA_900073015_00143"/>
<organism evidence="3 4">
    <name type="scientific">Mycolicibacterium brumae</name>
    <dbReference type="NCBI Taxonomy" id="85968"/>
    <lineage>
        <taxon>Bacteria</taxon>
        <taxon>Bacillati</taxon>
        <taxon>Actinomycetota</taxon>
        <taxon>Actinomycetes</taxon>
        <taxon>Mycobacteriales</taxon>
        <taxon>Mycobacteriaceae</taxon>
        <taxon>Mycolicibacterium</taxon>
    </lineage>
</organism>
<reference evidence="3 4" key="1">
    <citation type="journal article" date="2017" name="Infect. Genet. Evol.">
        <title>The new phylogeny of the genus Mycobacterium: The old and the news.</title>
        <authorList>
            <person name="Tortoli E."/>
            <person name="Fedrizzi T."/>
            <person name="Meehan C.J."/>
            <person name="Trovato A."/>
            <person name="Grottola A."/>
            <person name="Giacobazzi E."/>
            <person name="Serpini G.F."/>
            <person name="Tagliazucchi S."/>
            <person name="Fabio A."/>
            <person name="Bettua C."/>
            <person name="Bertorelli R."/>
            <person name="Frascaro F."/>
            <person name="De Sanctis V."/>
            <person name="Pecorari M."/>
            <person name="Jousson O."/>
            <person name="Segata N."/>
            <person name="Cirillo D.M."/>
        </authorList>
    </citation>
    <scope>NUCLEOTIDE SEQUENCE [LARGE SCALE GENOMIC DNA]</scope>
    <source>
        <strain evidence="3 4">CIP1034565</strain>
    </source>
</reference>
<sequence length="159" mass="16845">MTVLLTTETTRRDRAHADYPARRAARPLRIAPSPVTRRPRTAGLRYPNTAVRVSRAPHRRRRAVSPAATVGLAVLAGLITVWLGLVAQFGAAANLPETAAAASETLAVVQVKPGESLNQLAARVAPATPSDQVVARIRDLNKLDGVDVRAGQTLIAPIA</sequence>
<evidence type="ECO:0000256" key="1">
    <source>
        <dbReference type="SAM" id="Phobius"/>
    </source>
</evidence>
<comment type="caution">
    <text evidence="3">The sequence shown here is derived from an EMBL/GenBank/DDBJ whole genome shotgun (WGS) entry which is preliminary data.</text>
</comment>
<keyword evidence="1" id="KW-1133">Transmembrane helix</keyword>
<dbReference type="Proteomes" id="UP000230551">
    <property type="component" value="Unassembled WGS sequence"/>
</dbReference>
<evidence type="ECO:0000313" key="3">
    <source>
        <dbReference type="EMBL" id="PIB76080.1"/>
    </source>
</evidence>
<proteinExistence type="predicted"/>
<accession>A0A2G5PDB8</accession>
<dbReference type="Pfam" id="PF01476">
    <property type="entry name" value="LysM"/>
    <property type="match status" value="1"/>
</dbReference>
<dbReference type="AlphaFoldDB" id="A0A2G5PDB8"/>
<gene>
    <name evidence="3" type="ORF">CQY22_006715</name>
</gene>
<dbReference type="OrthoDB" id="4751411at2"/>
<feature type="domain" description="LysM" evidence="2">
    <location>
        <begin position="110"/>
        <end position="157"/>
    </location>
</feature>
<name>A0A2G5PDB8_9MYCO</name>
<keyword evidence="4" id="KW-1185">Reference proteome</keyword>
<dbReference type="InterPro" id="IPR018392">
    <property type="entry name" value="LysM"/>
</dbReference>
<protein>
    <submittedName>
        <fullName evidence="3">LysM peptidoglycan-binding domain-containing protein</fullName>
    </submittedName>
</protein>
<keyword evidence="1" id="KW-0472">Membrane</keyword>
<dbReference type="InterPro" id="IPR036779">
    <property type="entry name" value="LysM_dom_sf"/>
</dbReference>
<feature type="transmembrane region" description="Helical" evidence="1">
    <location>
        <begin position="63"/>
        <end position="85"/>
    </location>
</feature>
<dbReference type="RefSeq" id="WP_090584840.1">
    <property type="nucleotide sequence ID" value="NZ_CP104302.1"/>
</dbReference>